<dbReference type="Proteomes" id="UP000289184">
    <property type="component" value="Unassembled WGS sequence"/>
</dbReference>
<evidence type="ECO:0000256" key="4">
    <source>
        <dbReference type="ARBA" id="ARBA00022475"/>
    </source>
</evidence>
<keyword evidence="5" id="KW-0997">Cell inner membrane</keyword>
<feature type="transmembrane region" description="Helical" evidence="9">
    <location>
        <begin position="229"/>
        <end position="251"/>
    </location>
</feature>
<dbReference type="EMBL" id="UFQB01000042">
    <property type="protein sequence ID" value="SSW72906.1"/>
    <property type="molecule type" value="Genomic_DNA"/>
</dbReference>
<evidence type="ECO:0000256" key="7">
    <source>
        <dbReference type="ARBA" id="ARBA00022989"/>
    </source>
</evidence>
<sequence length="261" mass="29960">MIQRSSFDVTRSVIFALIVREMHGRINARRLGAFWLFFEPVSHVIGIVLLIAIVRGRSIPGFDVPVFLVVGIVPFLMMKNMCLKIMEAIASNKALFAYRQIKPVDTMIARAVVEFTLSACVYVLLMFAMGFFLDYTISIARPLEWLFSIFIGVILSFSIGMIMCIIVEEVPEMRSFFRLLFLPLYFISGAVYPTWAMPNNLLPWIDWNPFLHVIDSVRWATFEWYPKTAGIGIGYAAEVSYVLLFLAISLYRIHRHRLIAL</sequence>
<dbReference type="Pfam" id="PF01061">
    <property type="entry name" value="ABC2_membrane"/>
    <property type="match status" value="1"/>
</dbReference>
<keyword evidence="4 9" id="KW-1003">Cell membrane</keyword>
<feature type="transmembrane region" description="Helical" evidence="9">
    <location>
        <begin position="179"/>
        <end position="197"/>
    </location>
</feature>
<dbReference type="RefSeq" id="WP_129530799.1">
    <property type="nucleotide sequence ID" value="NZ_UFQB01000042.1"/>
</dbReference>
<dbReference type="GO" id="GO:0043190">
    <property type="term" value="C:ATP-binding cassette (ABC) transporter complex"/>
    <property type="evidence" value="ECO:0007669"/>
    <property type="project" value="InterPro"/>
</dbReference>
<evidence type="ECO:0000256" key="8">
    <source>
        <dbReference type="ARBA" id="ARBA00023136"/>
    </source>
</evidence>
<keyword evidence="12" id="KW-1185">Reference proteome</keyword>
<keyword evidence="8 9" id="KW-0472">Membrane</keyword>
<dbReference type="PROSITE" id="PS51012">
    <property type="entry name" value="ABC_TM2"/>
    <property type="match status" value="1"/>
</dbReference>
<evidence type="ECO:0000256" key="6">
    <source>
        <dbReference type="ARBA" id="ARBA00022692"/>
    </source>
</evidence>
<evidence type="ECO:0000256" key="5">
    <source>
        <dbReference type="ARBA" id="ARBA00022519"/>
    </source>
</evidence>
<evidence type="ECO:0000313" key="12">
    <source>
        <dbReference type="Proteomes" id="UP000289184"/>
    </source>
</evidence>
<dbReference type="PANTHER" id="PTHR30413">
    <property type="entry name" value="INNER MEMBRANE TRANSPORT PERMEASE"/>
    <property type="match status" value="1"/>
</dbReference>
<organism evidence="11 12">
    <name type="scientific">Achromobacter agilis</name>
    <dbReference type="NCBI Taxonomy" id="1353888"/>
    <lineage>
        <taxon>Bacteria</taxon>
        <taxon>Pseudomonadati</taxon>
        <taxon>Pseudomonadota</taxon>
        <taxon>Betaproteobacteria</taxon>
        <taxon>Burkholderiales</taxon>
        <taxon>Alcaligenaceae</taxon>
        <taxon>Achromobacter</taxon>
    </lineage>
</organism>
<proteinExistence type="inferred from homology"/>
<evidence type="ECO:0000256" key="9">
    <source>
        <dbReference type="RuleBase" id="RU361157"/>
    </source>
</evidence>
<reference evidence="11 12" key="1">
    <citation type="submission" date="2018-07" db="EMBL/GenBank/DDBJ databases">
        <authorList>
            <person name="Peeters C."/>
        </authorList>
    </citation>
    <scope>NUCLEOTIDE SEQUENCE [LARGE SCALE GENOMIC DNA]</scope>
    <source>
        <strain evidence="11 12">LMG 3411</strain>
    </source>
</reference>
<evidence type="ECO:0000256" key="3">
    <source>
        <dbReference type="ARBA" id="ARBA00022448"/>
    </source>
</evidence>
<comment type="similarity">
    <text evidence="2 9">Belongs to the ABC-2 integral membrane protein family.</text>
</comment>
<dbReference type="PRINTS" id="PR00164">
    <property type="entry name" value="ABC2TRNSPORT"/>
</dbReference>
<dbReference type="OrthoDB" id="9814458at2"/>
<evidence type="ECO:0000313" key="11">
    <source>
        <dbReference type="EMBL" id="SSW72906.1"/>
    </source>
</evidence>
<keyword evidence="6 9" id="KW-0812">Transmembrane</keyword>
<evidence type="ECO:0000256" key="1">
    <source>
        <dbReference type="ARBA" id="ARBA00004429"/>
    </source>
</evidence>
<evidence type="ECO:0000259" key="10">
    <source>
        <dbReference type="PROSITE" id="PS51012"/>
    </source>
</evidence>
<gene>
    <name evidence="11" type="primary">kpsM_2</name>
    <name evidence="11" type="ORF">AGI3411_05812</name>
</gene>
<feature type="transmembrane region" description="Helical" evidence="9">
    <location>
        <begin position="145"/>
        <end position="167"/>
    </location>
</feature>
<dbReference type="GO" id="GO:0140359">
    <property type="term" value="F:ABC-type transporter activity"/>
    <property type="evidence" value="ECO:0007669"/>
    <property type="project" value="InterPro"/>
</dbReference>
<dbReference type="InterPro" id="IPR000412">
    <property type="entry name" value="ABC_2_transport"/>
</dbReference>
<keyword evidence="3 9" id="KW-0813">Transport</keyword>
<comment type="subcellular location">
    <subcellularLocation>
        <location evidence="1 9">Cell inner membrane</location>
        <topology evidence="1 9">Multi-pass membrane protein</topology>
    </subcellularLocation>
</comment>
<evidence type="ECO:0000256" key="2">
    <source>
        <dbReference type="ARBA" id="ARBA00007783"/>
    </source>
</evidence>
<feature type="transmembrane region" description="Helical" evidence="9">
    <location>
        <begin position="107"/>
        <end position="133"/>
    </location>
</feature>
<dbReference type="AlphaFoldDB" id="A0A446CYG1"/>
<feature type="transmembrane region" description="Helical" evidence="9">
    <location>
        <begin position="66"/>
        <end position="86"/>
    </location>
</feature>
<keyword evidence="7 9" id="KW-1133">Transmembrane helix</keyword>
<feature type="transmembrane region" description="Helical" evidence="9">
    <location>
        <begin position="32"/>
        <end position="54"/>
    </location>
</feature>
<feature type="domain" description="ABC transmembrane type-2" evidence="10">
    <location>
        <begin position="31"/>
        <end position="256"/>
    </location>
</feature>
<dbReference type="GO" id="GO:0015920">
    <property type="term" value="P:lipopolysaccharide transport"/>
    <property type="evidence" value="ECO:0007669"/>
    <property type="project" value="TreeGrafter"/>
</dbReference>
<name>A0A446CYG1_9BURK</name>
<dbReference type="InterPro" id="IPR013525">
    <property type="entry name" value="ABC2_TM"/>
</dbReference>
<dbReference type="PANTHER" id="PTHR30413:SF8">
    <property type="entry name" value="TRANSPORT PERMEASE PROTEIN"/>
    <property type="match status" value="1"/>
</dbReference>
<dbReference type="InterPro" id="IPR047817">
    <property type="entry name" value="ABC2_TM_bact-type"/>
</dbReference>
<accession>A0A446CYG1</accession>
<protein>
    <recommendedName>
        <fullName evidence="9">Transport permease protein</fullName>
    </recommendedName>
</protein>